<dbReference type="EMBL" id="JAEHTE010000001">
    <property type="protein sequence ID" value="MBI6882478.1"/>
    <property type="molecule type" value="Genomic_DNA"/>
</dbReference>
<organism evidence="1 2">
    <name type="scientific">Pseudomonas putida</name>
    <name type="common">Arthrobacter siderocapsulatus</name>
    <dbReference type="NCBI Taxonomy" id="303"/>
    <lineage>
        <taxon>Bacteria</taxon>
        <taxon>Pseudomonadati</taxon>
        <taxon>Pseudomonadota</taxon>
        <taxon>Gammaproteobacteria</taxon>
        <taxon>Pseudomonadales</taxon>
        <taxon>Pseudomonadaceae</taxon>
        <taxon>Pseudomonas</taxon>
    </lineage>
</organism>
<reference evidence="1" key="1">
    <citation type="submission" date="2020-12" db="EMBL/GenBank/DDBJ databases">
        <title>Enhanced detection system for hospital associated transmission using whole genome sequencing surveillance.</title>
        <authorList>
            <person name="Harrison L.H."/>
            <person name="Van Tyne D."/>
            <person name="Marsh J.W."/>
            <person name="Griffith M.P."/>
            <person name="Snyder D.J."/>
            <person name="Cooper V.S."/>
            <person name="Mustapha M."/>
        </authorList>
    </citation>
    <scope>NUCLEOTIDE SEQUENCE</scope>
    <source>
        <strain evidence="1">PSB00042</strain>
    </source>
</reference>
<dbReference type="RefSeq" id="WP_198746095.1">
    <property type="nucleotide sequence ID" value="NZ_JAEHTE010000001.1"/>
</dbReference>
<gene>
    <name evidence="1" type="ORF">JEU22_00975</name>
</gene>
<evidence type="ECO:0000313" key="1">
    <source>
        <dbReference type="EMBL" id="MBI6882478.1"/>
    </source>
</evidence>
<name>A0A8I1EBY7_PSEPU</name>
<proteinExistence type="predicted"/>
<accession>A0A8I1EBY7</accession>
<protein>
    <submittedName>
        <fullName evidence="1">ATP-grasp domain-containing protein</fullName>
    </submittedName>
</protein>
<evidence type="ECO:0000313" key="2">
    <source>
        <dbReference type="Proteomes" id="UP000637061"/>
    </source>
</evidence>
<dbReference type="Gene3D" id="3.30.470.20">
    <property type="entry name" value="ATP-grasp fold, B domain"/>
    <property type="match status" value="1"/>
</dbReference>
<sequence>MSFYLSSNPDETHIRACTIRLWINHGHPIMAEVVKAIWDAEVEAYPHDRIIDSIHVTSCDEFFRGFEHASHSELEPLDISPSGYVEWALDFATKHGINTVFPGRYADELIQASDRFKAIGVTLLHTASLTEKTVLGDRPALYRRLQECFHGDIVPDFYTWQDDHKISLEAVVAMVQSTKNNPSPRHRSVCVMPAVGKVSKGFFQFTESRDPQQQLEHPEKRVIGVSEFSQIAHSLSIQNKTSRQWVLMEYMEGVTYSVDCLAWHGRVVAHVIREKQGAHGHVTTENEFLLRQVNIIARDFGLSGVFNAKFLVDSHGRLRLLSANPRFFGGLGMSTLAGVNLPWLWLKMHHGDGMWEKRMPSASLGVRVDSVLCSVQLPSASYSHQAELSG</sequence>
<dbReference type="Proteomes" id="UP000637061">
    <property type="component" value="Unassembled WGS sequence"/>
</dbReference>
<dbReference type="Pfam" id="PF15632">
    <property type="entry name" value="ATPgrasp_Ter"/>
    <property type="match status" value="1"/>
</dbReference>
<comment type="caution">
    <text evidence="1">The sequence shown here is derived from an EMBL/GenBank/DDBJ whole genome shotgun (WGS) entry which is preliminary data.</text>
</comment>
<dbReference type="AlphaFoldDB" id="A0A8I1EBY7"/>
<dbReference type="SUPFAM" id="SSF56059">
    <property type="entry name" value="Glutathione synthetase ATP-binding domain-like"/>
    <property type="match status" value="1"/>
</dbReference>